<organism evidence="2 3">
    <name type="scientific">Burkholderia lata (strain ATCC 17760 / DSM 23089 / LMG 22485 / NCIMB 9086 / R18194 / 383)</name>
    <dbReference type="NCBI Taxonomy" id="482957"/>
    <lineage>
        <taxon>Bacteria</taxon>
        <taxon>Pseudomonadati</taxon>
        <taxon>Pseudomonadota</taxon>
        <taxon>Betaproteobacteria</taxon>
        <taxon>Burkholderiales</taxon>
        <taxon>Burkholderiaceae</taxon>
        <taxon>Burkholderia</taxon>
        <taxon>Burkholderia cepacia complex</taxon>
    </lineage>
</organism>
<evidence type="ECO:0000313" key="2">
    <source>
        <dbReference type="EMBL" id="VWC37870.1"/>
    </source>
</evidence>
<name>A0A6P2S502_BURL3</name>
<dbReference type="Proteomes" id="UP000494170">
    <property type="component" value="Unassembled WGS sequence"/>
</dbReference>
<feature type="signal peptide" evidence="1">
    <location>
        <begin position="1"/>
        <end position="20"/>
    </location>
</feature>
<keyword evidence="1" id="KW-0732">Signal</keyword>
<gene>
    <name evidence="2" type="ORF">BLA6863_06808</name>
</gene>
<proteinExistence type="predicted"/>
<accession>A0A6P2S502</accession>
<feature type="chain" id="PRO_5026725650" evidence="1">
    <location>
        <begin position="21"/>
        <end position="135"/>
    </location>
</feature>
<sequence>MRNKLITAALAAMVPLMCDAATSIVLDARANCLSSYVGTVSGGTPAKLALAPGRYAVSLIANTMSCGGGALEHGCNIDTAFIQGGFGSIRWGGTATARPTIVEMTGAVINVSAYVSDDYCLDNTGQARLLFQPAN</sequence>
<dbReference type="AlphaFoldDB" id="A0A6P2S502"/>
<dbReference type="EMBL" id="CABVPY010000073">
    <property type="protein sequence ID" value="VWC37870.1"/>
    <property type="molecule type" value="Genomic_DNA"/>
</dbReference>
<evidence type="ECO:0000313" key="3">
    <source>
        <dbReference type="Proteomes" id="UP000494170"/>
    </source>
</evidence>
<evidence type="ECO:0000256" key="1">
    <source>
        <dbReference type="SAM" id="SignalP"/>
    </source>
</evidence>
<protein>
    <submittedName>
        <fullName evidence="2">Outer membrane protein</fullName>
    </submittedName>
</protein>
<reference evidence="2 3" key="1">
    <citation type="submission" date="2019-09" db="EMBL/GenBank/DDBJ databases">
        <authorList>
            <person name="Depoorter E."/>
        </authorList>
    </citation>
    <scope>NUCLEOTIDE SEQUENCE [LARGE SCALE GENOMIC DNA]</scope>
    <source>
        <strain evidence="2">LMG 6863</strain>
    </source>
</reference>
<dbReference type="RefSeq" id="WP_174946634.1">
    <property type="nucleotide sequence ID" value="NZ_CABVPY010000073.1"/>
</dbReference>